<dbReference type="InterPro" id="IPR017930">
    <property type="entry name" value="Myb_dom"/>
</dbReference>
<keyword evidence="3" id="KW-0805">Transcription regulation</keyword>
<dbReference type="PROSITE" id="PS51294">
    <property type="entry name" value="HTH_MYB"/>
    <property type="match status" value="2"/>
</dbReference>
<evidence type="ECO:0000259" key="8">
    <source>
        <dbReference type="PROSITE" id="PS50090"/>
    </source>
</evidence>
<dbReference type="AlphaFoldDB" id="A0AAV5J5B8"/>
<dbReference type="SUPFAM" id="SSF46689">
    <property type="entry name" value="Homeodomain-like"/>
    <property type="match status" value="1"/>
</dbReference>
<dbReference type="GO" id="GO:0005634">
    <property type="term" value="C:nucleus"/>
    <property type="evidence" value="ECO:0007669"/>
    <property type="project" value="UniProtKB-SubCell"/>
</dbReference>
<dbReference type="InterPro" id="IPR050560">
    <property type="entry name" value="MYB_TF"/>
</dbReference>
<sequence>MELDTNFRDDFLFLSSIFPENFIGKHESDYGLSIPPKGSSPRGLIHNLIDPNLGSFLNSSNFNQFPVQGSFDNILSGTCTDTFEGYTNHFSSDNLNNASSTQNFNGLTCFPQGFSSNLVSQDSTIGGGNKEVIPPKFLNSSVNDLSFSINPSVNALLHGLHRGGYEDFPQKIPIQLISETLPSHQLPMNSQGYYGSINTKLSDEIEENDHKVNRKKNKKMMQMKKATTAPKNIIKGQWSAHEDRLLVQLVARYGTKKWSQIAKVLNGRVGKQCRERWHNHLKPDIKKDSWSEEEDRILIQAHKEIGNRWAEIARRLPGRTENTIKNHWNATKRRQHSRRKGRNSNTKDSLLHNYIKSVSSTSTSASASTSTRNGDVQKVMNSMPNIDFPTTKGRAHEYEAMDFSFETNVFGESYSGFGSMLDEVSSNGLMEMESLMEGDKKEMDLMEMLSHGRL</sequence>
<evidence type="ECO:0000256" key="3">
    <source>
        <dbReference type="ARBA" id="ARBA00023015"/>
    </source>
</evidence>
<feature type="region of interest" description="Disordered" evidence="7">
    <location>
        <begin position="328"/>
        <end position="387"/>
    </location>
</feature>
<dbReference type="PROSITE" id="PS50090">
    <property type="entry name" value="MYB_LIKE"/>
    <property type="match status" value="2"/>
</dbReference>
<dbReference type="CDD" id="cd00167">
    <property type="entry name" value="SANT"/>
    <property type="match status" value="2"/>
</dbReference>
<dbReference type="PANTHER" id="PTHR45614">
    <property type="entry name" value="MYB PROTEIN-RELATED"/>
    <property type="match status" value="1"/>
</dbReference>
<evidence type="ECO:0000256" key="2">
    <source>
        <dbReference type="ARBA" id="ARBA00022737"/>
    </source>
</evidence>
<name>A0AAV5J5B8_9ROSI</name>
<feature type="domain" description="Myb-like" evidence="8">
    <location>
        <begin position="282"/>
        <end position="332"/>
    </location>
</feature>
<keyword evidence="4" id="KW-0238">DNA-binding</keyword>
<feature type="domain" description="HTH myb-type" evidence="9">
    <location>
        <begin position="231"/>
        <end position="285"/>
    </location>
</feature>
<accession>A0AAV5J5B8</accession>
<dbReference type="InterPro" id="IPR009057">
    <property type="entry name" value="Homeodomain-like_sf"/>
</dbReference>
<evidence type="ECO:0000256" key="1">
    <source>
        <dbReference type="ARBA" id="ARBA00004123"/>
    </source>
</evidence>
<comment type="subcellular location">
    <subcellularLocation>
        <location evidence="1">Nucleus</location>
    </subcellularLocation>
</comment>
<dbReference type="Gene3D" id="1.10.10.60">
    <property type="entry name" value="Homeodomain-like"/>
    <property type="match status" value="2"/>
</dbReference>
<feature type="domain" description="HTH myb-type" evidence="9">
    <location>
        <begin position="286"/>
        <end position="336"/>
    </location>
</feature>
<dbReference type="FunFam" id="1.10.10.60:FF:000010">
    <property type="entry name" value="Transcriptional activator Myb isoform A"/>
    <property type="match status" value="1"/>
</dbReference>
<dbReference type="GO" id="GO:0000981">
    <property type="term" value="F:DNA-binding transcription factor activity, RNA polymerase II-specific"/>
    <property type="evidence" value="ECO:0007669"/>
    <property type="project" value="TreeGrafter"/>
</dbReference>
<dbReference type="Pfam" id="PF13921">
    <property type="entry name" value="Myb_DNA-bind_6"/>
    <property type="match status" value="1"/>
</dbReference>
<feature type="compositionally biased region" description="Basic residues" evidence="7">
    <location>
        <begin position="330"/>
        <end position="342"/>
    </location>
</feature>
<evidence type="ECO:0000256" key="7">
    <source>
        <dbReference type="SAM" id="MobiDB-lite"/>
    </source>
</evidence>
<proteinExistence type="predicted"/>
<comment type="caution">
    <text evidence="10">The sequence shown here is derived from an EMBL/GenBank/DDBJ whole genome shotgun (WGS) entry which is preliminary data.</text>
</comment>
<evidence type="ECO:0000313" key="11">
    <source>
        <dbReference type="Proteomes" id="UP001054252"/>
    </source>
</evidence>
<dbReference type="Proteomes" id="UP001054252">
    <property type="component" value="Unassembled WGS sequence"/>
</dbReference>
<keyword evidence="2" id="KW-0677">Repeat</keyword>
<keyword evidence="5" id="KW-0804">Transcription</keyword>
<dbReference type="FunFam" id="1.10.10.60:FF:000381">
    <property type="entry name" value="Transcription factor MYB119"/>
    <property type="match status" value="1"/>
</dbReference>
<dbReference type="EMBL" id="BPVZ01000028">
    <property type="protein sequence ID" value="GKV07723.1"/>
    <property type="molecule type" value="Genomic_DNA"/>
</dbReference>
<dbReference type="InterPro" id="IPR001005">
    <property type="entry name" value="SANT/Myb"/>
</dbReference>
<protein>
    <submittedName>
        <fullName evidence="10">Uncharacterized protein</fullName>
    </submittedName>
</protein>
<gene>
    <name evidence="10" type="ORF">SLEP1_g19458</name>
</gene>
<dbReference type="GO" id="GO:0000978">
    <property type="term" value="F:RNA polymerase II cis-regulatory region sequence-specific DNA binding"/>
    <property type="evidence" value="ECO:0007669"/>
    <property type="project" value="TreeGrafter"/>
</dbReference>
<evidence type="ECO:0000313" key="10">
    <source>
        <dbReference type="EMBL" id="GKV07723.1"/>
    </source>
</evidence>
<feature type="domain" description="Myb-like" evidence="8">
    <location>
        <begin position="230"/>
        <end position="281"/>
    </location>
</feature>
<evidence type="ECO:0000256" key="4">
    <source>
        <dbReference type="ARBA" id="ARBA00023125"/>
    </source>
</evidence>
<keyword evidence="6" id="KW-0539">Nucleus</keyword>
<keyword evidence="11" id="KW-1185">Reference proteome</keyword>
<evidence type="ECO:0000256" key="6">
    <source>
        <dbReference type="ARBA" id="ARBA00023242"/>
    </source>
</evidence>
<evidence type="ECO:0000256" key="5">
    <source>
        <dbReference type="ARBA" id="ARBA00023163"/>
    </source>
</evidence>
<dbReference type="SMART" id="SM00717">
    <property type="entry name" value="SANT"/>
    <property type="match status" value="2"/>
</dbReference>
<feature type="compositionally biased region" description="Low complexity" evidence="7">
    <location>
        <begin position="359"/>
        <end position="371"/>
    </location>
</feature>
<reference evidence="10 11" key="1">
    <citation type="journal article" date="2021" name="Commun. Biol.">
        <title>The genome of Shorea leprosula (Dipterocarpaceae) highlights the ecological relevance of drought in aseasonal tropical rainforests.</title>
        <authorList>
            <person name="Ng K.K.S."/>
            <person name="Kobayashi M.J."/>
            <person name="Fawcett J.A."/>
            <person name="Hatakeyama M."/>
            <person name="Paape T."/>
            <person name="Ng C.H."/>
            <person name="Ang C.C."/>
            <person name="Tnah L.H."/>
            <person name="Lee C.T."/>
            <person name="Nishiyama T."/>
            <person name="Sese J."/>
            <person name="O'Brien M.J."/>
            <person name="Copetti D."/>
            <person name="Mohd Noor M.I."/>
            <person name="Ong R.C."/>
            <person name="Putra M."/>
            <person name="Sireger I.Z."/>
            <person name="Indrioko S."/>
            <person name="Kosugi Y."/>
            <person name="Izuno A."/>
            <person name="Isagi Y."/>
            <person name="Lee S.L."/>
            <person name="Shimizu K.K."/>
        </authorList>
    </citation>
    <scope>NUCLEOTIDE SEQUENCE [LARGE SCALE GENOMIC DNA]</scope>
    <source>
        <strain evidence="10">214</strain>
    </source>
</reference>
<organism evidence="10 11">
    <name type="scientific">Rubroshorea leprosula</name>
    <dbReference type="NCBI Taxonomy" id="152421"/>
    <lineage>
        <taxon>Eukaryota</taxon>
        <taxon>Viridiplantae</taxon>
        <taxon>Streptophyta</taxon>
        <taxon>Embryophyta</taxon>
        <taxon>Tracheophyta</taxon>
        <taxon>Spermatophyta</taxon>
        <taxon>Magnoliopsida</taxon>
        <taxon>eudicotyledons</taxon>
        <taxon>Gunneridae</taxon>
        <taxon>Pentapetalae</taxon>
        <taxon>rosids</taxon>
        <taxon>malvids</taxon>
        <taxon>Malvales</taxon>
        <taxon>Dipterocarpaceae</taxon>
        <taxon>Rubroshorea</taxon>
    </lineage>
</organism>
<dbReference type="PANTHER" id="PTHR45614:SF273">
    <property type="entry name" value="MYB DOMAIN PROTEIN 100-RELATED"/>
    <property type="match status" value="1"/>
</dbReference>
<evidence type="ECO:0000259" key="9">
    <source>
        <dbReference type="PROSITE" id="PS51294"/>
    </source>
</evidence>